<dbReference type="PATRIC" id="fig|1114972.6.peg.2361"/>
<comment type="caution">
    <text evidence="2">The sequence shown here is derived from an EMBL/GenBank/DDBJ whole genome shotgun (WGS) entry which is preliminary data.</text>
</comment>
<evidence type="ECO:0000256" key="1">
    <source>
        <dbReference type="SAM" id="MobiDB-lite"/>
    </source>
</evidence>
<dbReference type="RefSeq" id="WP_017261263.1">
    <property type="nucleotide sequence ID" value="NZ_AUAW01000024.1"/>
</dbReference>
<evidence type="ECO:0000313" key="3">
    <source>
        <dbReference type="Proteomes" id="UP000051999"/>
    </source>
</evidence>
<reference evidence="2 3" key="1">
    <citation type="journal article" date="2015" name="Genome Announc.">
        <title>Expanding the biotechnology potential of lactobacilli through comparative genomics of 213 strains and associated genera.</title>
        <authorList>
            <person name="Sun Z."/>
            <person name="Harris H.M."/>
            <person name="McCann A."/>
            <person name="Guo C."/>
            <person name="Argimon S."/>
            <person name="Zhang W."/>
            <person name="Yang X."/>
            <person name="Jeffery I.B."/>
            <person name="Cooney J.C."/>
            <person name="Kagawa T.F."/>
            <person name="Liu W."/>
            <person name="Song Y."/>
            <person name="Salvetti E."/>
            <person name="Wrobel A."/>
            <person name="Rasinkangas P."/>
            <person name="Parkhill J."/>
            <person name="Rea M.C."/>
            <person name="O'Sullivan O."/>
            <person name="Ritari J."/>
            <person name="Douillard F.P."/>
            <person name="Paul Ross R."/>
            <person name="Yang R."/>
            <person name="Briner A.E."/>
            <person name="Felis G.E."/>
            <person name="de Vos W.M."/>
            <person name="Barrangou R."/>
            <person name="Klaenhammer T.R."/>
            <person name="Caufield P.W."/>
            <person name="Cui Y."/>
            <person name="Zhang H."/>
            <person name="O'Toole P.W."/>
        </authorList>
    </citation>
    <scope>NUCLEOTIDE SEQUENCE [LARGE SCALE GENOMIC DNA]</scope>
    <source>
        <strain evidence="2 3">DSM 15814</strain>
    </source>
</reference>
<dbReference type="Proteomes" id="UP000051999">
    <property type="component" value="Unassembled WGS sequence"/>
</dbReference>
<keyword evidence="3" id="KW-1185">Reference proteome</keyword>
<proteinExistence type="predicted"/>
<protein>
    <submittedName>
        <fullName evidence="2">Uncharacterized protein</fullName>
    </submittedName>
</protein>
<dbReference type="AlphaFoldDB" id="A0A0R1RRC1"/>
<gene>
    <name evidence="2" type="ORF">FD35_GL002298</name>
</gene>
<dbReference type="EMBL" id="AZFF01000006">
    <property type="protein sequence ID" value="KRL55768.1"/>
    <property type="molecule type" value="Genomic_DNA"/>
</dbReference>
<organism evidence="2 3">
    <name type="scientific">Furfurilactobacillus rossiae DSM 15814</name>
    <dbReference type="NCBI Taxonomy" id="1114972"/>
    <lineage>
        <taxon>Bacteria</taxon>
        <taxon>Bacillati</taxon>
        <taxon>Bacillota</taxon>
        <taxon>Bacilli</taxon>
        <taxon>Lactobacillales</taxon>
        <taxon>Lactobacillaceae</taxon>
        <taxon>Furfurilactobacillus</taxon>
    </lineage>
</organism>
<name>A0A0R1RRC1_9LACO</name>
<feature type="region of interest" description="Disordered" evidence="1">
    <location>
        <begin position="54"/>
        <end position="88"/>
    </location>
</feature>
<sequence>MVALSALADKYYFLGNYYFIGWRAATLAPNREGVVNPNGSLGFTTRTDAKTRGLHEAWRRGDRRHTSGLNRSHGERVNVANRKRHPPH</sequence>
<evidence type="ECO:0000313" key="2">
    <source>
        <dbReference type="EMBL" id="KRL55768.1"/>
    </source>
</evidence>
<accession>A0A0R1RRC1</accession>